<evidence type="ECO:0008006" key="3">
    <source>
        <dbReference type="Google" id="ProtNLM"/>
    </source>
</evidence>
<sequence>CSSLKRVEILMPTFVRRGGEVRFTCKYDIDVGSLYAVKWYKGSQEFYRYVPKEVPPIKVFPQPGVRVVVSNEEFKSFTSICEIPVDPCHLSSNVILIVAGERKSLPRVL</sequence>
<comment type="caution">
    <text evidence="1">The sequence shown here is derived from an EMBL/GenBank/DDBJ whole genome shotgun (WGS) entry which is preliminary data.</text>
</comment>
<dbReference type="Proteomes" id="UP000708208">
    <property type="component" value="Unassembled WGS sequence"/>
</dbReference>
<protein>
    <recommendedName>
        <fullName evidence="3">Ig-like domain-containing protein</fullName>
    </recommendedName>
</protein>
<dbReference type="OrthoDB" id="6419989at2759"/>
<proteinExistence type="predicted"/>
<reference evidence="1" key="1">
    <citation type="submission" date="2021-06" db="EMBL/GenBank/DDBJ databases">
        <authorList>
            <person name="Hodson N. C."/>
            <person name="Mongue J. A."/>
            <person name="Jaron S. K."/>
        </authorList>
    </citation>
    <scope>NUCLEOTIDE SEQUENCE</scope>
</reference>
<dbReference type="PANTHER" id="PTHR21261">
    <property type="entry name" value="BEAT PROTEIN"/>
    <property type="match status" value="1"/>
</dbReference>
<name>A0A8J2PMK8_9HEXA</name>
<feature type="non-terminal residue" evidence="1">
    <location>
        <position position="1"/>
    </location>
</feature>
<dbReference type="EMBL" id="CAJVCH010473305">
    <property type="protein sequence ID" value="CAG7820225.1"/>
    <property type="molecule type" value="Genomic_DNA"/>
</dbReference>
<gene>
    <name evidence="1" type="ORF">AFUS01_LOCUS30628</name>
</gene>
<dbReference type="PANTHER" id="PTHR21261:SF15">
    <property type="entry name" value="BEATEN PATH IIIA, ISOFORM D-RELATED"/>
    <property type="match status" value="1"/>
</dbReference>
<evidence type="ECO:0000313" key="1">
    <source>
        <dbReference type="EMBL" id="CAG7820225.1"/>
    </source>
</evidence>
<organism evidence="1 2">
    <name type="scientific">Allacma fusca</name>
    <dbReference type="NCBI Taxonomy" id="39272"/>
    <lineage>
        <taxon>Eukaryota</taxon>
        <taxon>Metazoa</taxon>
        <taxon>Ecdysozoa</taxon>
        <taxon>Arthropoda</taxon>
        <taxon>Hexapoda</taxon>
        <taxon>Collembola</taxon>
        <taxon>Symphypleona</taxon>
        <taxon>Sminthuridae</taxon>
        <taxon>Allacma</taxon>
    </lineage>
</organism>
<accession>A0A8J2PMK8</accession>
<dbReference type="AlphaFoldDB" id="A0A8J2PMK8"/>
<evidence type="ECO:0000313" key="2">
    <source>
        <dbReference type="Proteomes" id="UP000708208"/>
    </source>
</evidence>
<keyword evidence="2" id="KW-1185">Reference proteome</keyword>